<evidence type="ECO:0000313" key="1">
    <source>
        <dbReference type="EMBL" id="AUX22110.1"/>
    </source>
</evidence>
<proteinExistence type="predicted"/>
<evidence type="ECO:0000313" key="2">
    <source>
        <dbReference type="Proteomes" id="UP000295781"/>
    </source>
</evidence>
<sequence length="369" mass="38885">MGEPSVQPVDAPPVQLIEVRATTGLDDDYRPVRTALDPGGSTQVLSTASFVLKFDRFLLPGAVGPKLGPESLCVSGDLATPVRKYADCVNPVPLAPTYNPVRREVTFRQTDGAPRLAPGTRYALTVLGPADESAPSGIRAFDGAPLRENVRIEFTVAAAPPQAMPERQPTGDFYCYRDPECVATMCATDPVCAQCSIGGVAIFLTACSGCHNGTNAAAGLDLNLGAPQFNEVENLLATAIGHAAHQTQTGERAHVGEESPDRFGTAMPLIDPGNPGNSYLLYKILIGQNAVDPTLSPDQAEQLRDEVDRLRAGFVMGMPMPPTGASFKLFASDPADPSLVPHVDGMDILTAWILNGAEPRDCSAAPPAP</sequence>
<dbReference type="OrthoDB" id="5514697at2"/>
<organism evidence="1 2">
    <name type="scientific">Sorangium cellulosum</name>
    <name type="common">Polyangium cellulosum</name>
    <dbReference type="NCBI Taxonomy" id="56"/>
    <lineage>
        <taxon>Bacteria</taxon>
        <taxon>Pseudomonadati</taxon>
        <taxon>Myxococcota</taxon>
        <taxon>Polyangia</taxon>
        <taxon>Polyangiales</taxon>
        <taxon>Polyangiaceae</taxon>
        <taxon>Sorangium</taxon>
    </lineage>
</organism>
<dbReference type="RefSeq" id="WP_129347328.1">
    <property type="nucleotide sequence ID" value="NZ_CP012670.1"/>
</dbReference>
<dbReference type="EMBL" id="CP012670">
    <property type="protein sequence ID" value="AUX22110.1"/>
    <property type="molecule type" value="Genomic_DNA"/>
</dbReference>
<protein>
    <submittedName>
        <fullName evidence="1">Uncharacterized protein</fullName>
    </submittedName>
</protein>
<dbReference type="AlphaFoldDB" id="A0A4P2PZ65"/>
<accession>A0A4P2PZ65</accession>
<gene>
    <name evidence="1" type="ORF">SOCEGT47_026110</name>
</gene>
<dbReference type="Proteomes" id="UP000295781">
    <property type="component" value="Chromosome"/>
</dbReference>
<name>A0A4P2PZ65_SORCE</name>
<reference evidence="1 2" key="1">
    <citation type="submission" date="2015-09" db="EMBL/GenBank/DDBJ databases">
        <title>Sorangium comparison.</title>
        <authorList>
            <person name="Zaburannyi N."/>
            <person name="Bunk B."/>
            <person name="Overmann J."/>
            <person name="Mueller R."/>
        </authorList>
    </citation>
    <scope>NUCLEOTIDE SEQUENCE [LARGE SCALE GENOMIC DNA]</scope>
    <source>
        <strain evidence="1 2">So ceGT47</strain>
    </source>
</reference>